<gene>
    <name evidence="1" type="ORF">HPP92_019500</name>
</gene>
<reference evidence="1 2" key="1">
    <citation type="journal article" date="2020" name="Nat. Food">
        <title>A phased Vanilla planifolia genome enables genetic improvement of flavour and production.</title>
        <authorList>
            <person name="Hasing T."/>
            <person name="Tang H."/>
            <person name="Brym M."/>
            <person name="Khazi F."/>
            <person name="Huang T."/>
            <person name="Chambers A.H."/>
        </authorList>
    </citation>
    <scope>NUCLEOTIDE SEQUENCE [LARGE SCALE GENOMIC DNA]</scope>
    <source>
        <tissue evidence="1">Leaf</tissue>
    </source>
</reference>
<protein>
    <submittedName>
        <fullName evidence="1">Uncharacterized protein</fullName>
    </submittedName>
</protein>
<comment type="caution">
    <text evidence="1">The sequence shown here is derived from an EMBL/GenBank/DDBJ whole genome shotgun (WGS) entry which is preliminary data.</text>
</comment>
<dbReference type="AlphaFoldDB" id="A0A835Q2Z4"/>
<proteinExistence type="predicted"/>
<evidence type="ECO:0000313" key="1">
    <source>
        <dbReference type="EMBL" id="KAG0465336.1"/>
    </source>
</evidence>
<sequence length="73" mass="8064">MKLQTKVDDSTGKIVMPALRLSAAALPLPPPLSLSWAILGYRVCAPVLDMGGIGKFVMNDSLYPFERQIRFRT</sequence>
<name>A0A835Q2Z4_VANPL</name>
<dbReference type="Proteomes" id="UP000639772">
    <property type="component" value="Chromosome 10"/>
</dbReference>
<organism evidence="1 2">
    <name type="scientific">Vanilla planifolia</name>
    <name type="common">Vanilla</name>
    <dbReference type="NCBI Taxonomy" id="51239"/>
    <lineage>
        <taxon>Eukaryota</taxon>
        <taxon>Viridiplantae</taxon>
        <taxon>Streptophyta</taxon>
        <taxon>Embryophyta</taxon>
        <taxon>Tracheophyta</taxon>
        <taxon>Spermatophyta</taxon>
        <taxon>Magnoliopsida</taxon>
        <taxon>Liliopsida</taxon>
        <taxon>Asparagales</taxon>
        <taxon>Orchidaceae</taxon>
        <taxon>Vanilloideae</taxon>
        <taxon>Vanilleae</taxon>
        <taxon>Vanilla</taxon>
    </lineage>
</organism>
<dbReference type="EMBL" id="JADCNM010000010">
    <property type="protein sequence ID" value="KAG0465336.1"/>
    <property type="molecule type" value="Genomic_DNA"/>
</dbReference>
<accession>A0A835Q2Z4</accession>
<evidence type="ECO:0000313" key="2">
    <source>
        <dbReference type="Proteomes" id="UP000639772"/>
    </source>
</evidence>